<proteinExistence type="predicted"/>
<gene>
    <name evidence="1" type="ORF">GA0070606_0551</name>
</gene>
<sequence length="133" mass="14866">MVELPAGSWWDWDVLHFDGSQLRLAAGHDLAYHHGLEVVFTDVAYLACPTQFRDPRFREPTLDERALVLRHVGEEPPVIVAFDVEAPAGDDLLPCLVAAGSVEVVDGLVYRYWRDNLTAGERLAPHLRPPQPS</sequence>
<evidence type="ECO:0000313" key="2">
    <source>
        <dbReference type="Proteomes" id="UP000199001"/>
    </source>
</evidence>
<dbReference type="EMBL" id="FMHZ01000002">
    <property type="protein sequence ID" value="SCL44996.1"/>
    <property type="molecule type" value="Genomic_DNA"/>
</dbReference>
<dbReference type="Proteomes" id="UP000199001">
    <property type="component" value="Unassembled WGS sequence"/>
</dbReference>
<reference evidence="2" key="1">
    <citation type="submission" date="2016-06" db="EMBL/GenBank/DDBJ databases">
        <authorList>
            <person name="Varghese N."/>
            <person name="Submissions Spin"/>
        </authorList>
    </citation>
    <scope>NUCLEOTIDE SEQUENCE [LARGE SCALE GENOMIC DNA]</scope>
    <source>
        <strain evidence="2">DSM 43903</strain>
    </source>
</reference>
<dbReference type="RefSeq" id="WP_091094903.1">
    <property type="nucleotide sequence ID" value="NZ_FMHZ01000002.1"/>
</dbReference>
<organism evidence="1 2">
    <name type="scientific">Micromonospora citrea</name>
    <dbReference type="NCBI Taxonomy" id="47855"/>
    <lineage>
        <taxon>Bacteria</taxon>
        <taxon>Bacillati</taxon>
        <taxon>Actinomycetota</taxon>
        <taxon>Actinomycetes</taxon>
        <taxon>Micromonosporales</taxon>
        <taxon>Micromonosporaceae</taxon>
        <taxon>Micromonospora</taxon>
    </lineage>
</organism>
<dbReference type="OrthoDB" id="3375452at2"/>
<evidence type="ECO:0000313" key="1">
    <source>
        <dbReference type="EMBL" id="SCL44996.1"/>
    </source>
</evidence>
<name>A0A1C6TT59_9ACTN</name>
<dbReference type="AlphaFoldDB" id="A0A1C6TT59"/>
<protein>
    <submittedName>
        <fullName evidence="1">Uncharacterized protein</fullName>
    </submittedName>
</protein>
<accession>A0A1C6TT59</accession>
<keyword evidence="2" id="KW-1185">Reference proteome</keyword>